<evidence type="ECO:0000256" key="2">
    <source>
        <dbReference type="ARBA" id="ARBA00022527"/>
    </source>
</evidence>
<dbReference type="EC" id="2.7.11.1" evidence="1"/>
<dbReference type="SMART" id="SM00220">
    <property type="entry name" value="S_TKc"/>
    <property type="match status" value="1"/>
</dbReference>
<evidence type="ECO:0000313" key="10">
    <source>
        <dbReference type="EMBL" id="QED26417.1"/>
    </source>
</evidence>
<dbReference type="Proteomes" id="UP000321595">
    <property type="component" value="Chromosome"/>
</dbReference>
<feature type="domain" description="Protein kinase" evidence="9">
    <location>
        <begin position="26"/>
        <end position="298"/>
    </location>
</feature>
<dbReference type="PANTHER" id="PTHR43289:SF6">
    <property type="entry name" value="SERINE_THREONINE-PROTEIN KINASE NEKL-3"/>
    <property type="match status" value="1"/>
</dbReference>
<evidence type="ECO:0000256" key="1">
    <source>
        <dbReference type="ARBA" id="ARBA00012513"/>
    </source>
</evidence>
<feature type="compositionally biased region" description="Basic and acidic residues" evidence="8">
    <location>
        <begin position="549"/>
        <end position="558"/>
    </location>
</feature>
<evidence type="ECO:0000259" key="9">
    <source>
        <dbReference type="PROSITE" id="PS50011"/>
    </source>
</evidence>
<dbReference type="Pfam" id="PF00069">
    <property type="entry name" value="Pkinase"/>
    <property type="match status" value="1"/>
</dbReference>
<dbReference type="CDD" id="cd14014">
    <property type="entry name" value="STKc_PknB_like"/>
    <property type="match status" value="1"/>
</dbReference>
<name>A0A5B8XMQ7_9DELT</name>
<dbReference type="PROSITE" id="PS00108">
    <property type="entry name" value="PROTEIN_KINASE_ST"/>
    <property type="match status" value="1"/>
</dbReference>
<evidence type="ECO:0000256" key="6">
    <source>
        <dbReference type="ARBA" id="ARBA00022840"/>
    </source>
</evidence>
<dbReference type="Gene3D" id="1.10.510.10">
    <property type="entry name" value="Transferase(Phosphotransferase) domain 1"/>
    <property type="match status" value="1"/>
</dbReference>
<dbReference type="InterPro" id="IPR017441">
    <property type="entry name" value="Protein_kinase_ATP_BS"/>
</dbReference>
<feature type="binding site" evidence="7">
    <location>
        <position position="55"/>
    </location>
    <ligand>
        <name>ATP</name>
        <dbReference type="ChEBI" id="CHEBI:30616"/>
    </ligand>
</feature>
<dbReference type="PROSITE" id="PS00107">
    <property type="entry name" value="PROTEIN_KINASE_ATP"/>
    <property type="match status" value="1"/>
</dbReference>
<sequence>MVGSTLVNAQSIDLKALQGQHLAGRFFLKTLLGQGGYGAVFEAEQTSVGRRCAVKVLAPRDLNDRKVIERFKMEARATSRLTHPNSVTIYDFGEDEEFGVLFIAMEFLEGEDLSQYVKTHGSFDTTTALHIVEQAAASLDDAHQHGLVHRDVKPQNIMILKRGRDEHFVKVIDFGIAKALEATTAMAPDTQLTMTGTIVGTPQYMSPEQVRDIQLDGRSDQYSLAIVLYVLLTGRPPFLGTSPIDIATKHLTDQPLPPSVIRPELELPPAFEEALLKGLEKQPENRFETTIEFAHALRRGLTGVSAEISSVEIPPLDTAEIATNSPRNVRTDRVEAVDKSTELLDMRSEAEPEKVSVAARSDAAQSQAIPSYATEAVSLPDFEESQRSEGSGPSKARLVFSGGDDVEEGKGFTQVVSSAEMEPLMTAQIPKQAAAKEPVLVEQKKGFPKALLLAPLLMVLLVGVGGWALFQGMSGSSDVEEPVEVVENIDIVPTESPEGSGPESAIASPPEDQPVDPQVLEPVVGAEVKEPPVEPEPAKVEEAAAPTKVESKTEVAKKTKKAEPKEEVVKTGKVSVTLIPWGSLMVGRKSYGDTPRQTIELTEGRHRFYLKQNGETMTSKTVDVVAGQTKIVVLNANER</sequence>
<organism evidence="10 11">
    <name type="scientific">Microvenator marinus</name>
    <dbReference type="NCBI Taxonomy" id="2600177"/>
    <lineage>
        <taxon>Bacteria</taxon>
        <taxon>Deltaproteobacteria</taxon>
        <taxon>Bradymonadales</taxon>
        <taxon>Microvenatoraceae</taxon>
        <taxon>Microvenator</taxon>
    </lineage>
</organism>
<reference evidence="10 11" key="1">
    <citation type="submission" date="2019-08" db="EMBL/GenBank/DDBJ databases">
        <authorList>
            <person name="Liang Q."/>
        </authorList>
    </citation>
    <scope>NUCLEOTIDE SEQUENCE [LARGE SCALE GENOMIC DNA]</scope>
    <source>
        <strain evidence="10 11">V1718</strain>
    </source>
</reference>
<feature type="compositionally biased region" description="Basic and acidic residues" evidence="8">
    <location>
        <begin position="529"/>
        <end position="542"/>
    </location>
</feature>
<dbReference type="GO" id="GO:0005524">
    <property type="term" value="F:ATP binding"/>
    <property type="evidence" value="ECO:0007669"/>
    <property type="project" value="UniProtKB-UniRule"/>
</dbReference>
<evidence type="ECO:0000313" key="11">
    <source>
        <dbReference type="Proteomes" id="UP000321595"/>
    </source>
</evidence>
<proteinExistence type="predicted"/>
<evidence type="ECO:0000256" key="3">
    <source>
        <dbReference type="ARBA" id="ARBA00022679"/>
    </source>
</evidence>
<keyword evidence="6 7" id="KW-0067">ATP-binding</keyword>
<evidence type="ECO:0000256" key="7">
    <source>
        <dbReference type="PROSITE-ProRule" id="PRU10141"/>
    </source>
</evidence>
<feature type="region of interest" description="Disordered" evidence="8">
    <location>
        <begin position="493"/>
        <end position="516"/>
    </location>
</feature>
<keyword evidence="4 7" id="KW-0547">Nucleotide-binding</keyword>
<feature type="region of interest" description="Disordered" evidence="8">
    <location>
        <begin position="381"/>
        <end position="403"/>
    </location>
</feature>
<keyword evidence="3" id="KW-0808">Transferase</keyword>
<dbReference type="FunFam" id="1.10.510.10:FF:000021">
    <property type="entry name" value="Serine/threonine protein kinase"/>
    <property type="match status" value="1"/>
</dbReference>
<dbReference type="EMBL" id="CP042467">
    <property type="protein sequence ID" value="QED26417.1"/>
    <property type="molecule type" value="Genomic_DNA"/>
</dbReference>
<keyword evidence="5 10" id="KW-0418">Kinase</keyword>
<evidence type="ECO:0000256" key="4">
    <source>
        <dbReference type="ARBA" id="ARBA00022741"/>
    </source>
</evidence>
<keyword evidence="11" id="KW-1185">Reference proteome</keyword>
<keyword evidence="2" id="KW-0723">Serine/threonine-protein kinase</keyword>
<dbReference type="RefSeq" id="WP_146957834.1">
    <property type="nucleotide sequence ID" value="NZ_CP042467.1"/>
</dbReference>
<feature type="region of interest" description="Disordered" evidence="8">
    <location>
        <begin position="529"/>
        <end position="558"/>
    </location>
</feature>
<dbReference type="InterPro" id="IPR011009">
    <property type="entry name" value="Kinase-like_dom_sf"/>
</dbReference>
<dbReference type="InterPro" id="IPR000719">
    <property type="entry name" value="Prot_kinase_dom"/>
</dbReference>
<evidence type="ECO:0000256" key="5">
    <source>
        <dbReference type="ARBA" id="ARBA00022777"/>
    </source>
</evidence>
<dbReference type="InterPro" id="IPR008271">
    <property type="entry name" value="Ser/Thr_kinase_AS"/>
</dbReference>
<dbReference type="Gene3D" id="3.30.200.20">
    <property type="entry name" value="Phosphorylase Kinase, domain 1"/>
    <property type="match status" value="1"/>
</dbReference>
<dbReference type="SUPFAM" id="SSF56112">
    <property type="entry name" value="Protein kinase-like (PK-like)"/>
    <property type="match status" value="1"/>
</dbReference>
<dbReference type="AlphaFoldDB" id="A0A5B8XMQ7"/>
<dbReference type="GO" id="GO:0004674">
    <property type="term" value="F:protein serine/threonine kinase activity"/>
    <property type="evidence" value="ECO:0007669"/>
    <property type="project" value="UniProtKB-KW"/>
</dbReference>
<dbReference type="PANTHER" id="PTHR43289">
    <property type="entry name" value="MITOGEN-ACTIVATED PROTEIN KINASE KINASE KINASE 20-RELATED"/>
    <property type="match status" value="1"/>
</dbReference>
<dbReference type="PROSITE" id="PS50011">
    <property type="entry name" value="PROTEIN_KINASE_DOM"/>
    <property type="match status" value="1"/>
</dbReference>
<protein>
    <recommendedName>
        <fullName evidence="1">non-specific serine/threonine protein kinase</fullName>
        <ecNumber evidence="1">2.7.11.1</ecNumber>
    </recommendedName>
</protein>
<evidence type="ECO:0000256" key="8">
    <source>
        <dbReference type="SAM" id="MobiDB-lite"/>
    </source>
</evidence>
<gene>
    <name evidence="10" type="ORF">FRD01_03960</name>
</gene>
<accession>A0A5B8XMQ7</accession>
<dbReference type="KEGG" id="bbae:FRD01_03960"/>
<dbReference type="OrthoDB" id="9779541at2"/>